<sequence length="239" mass="26109">MAFPRLRSPIAQFERIDVALATMGGFVEQQLSDATSAFSRRDVALARSVAARDAETDARERRVEGAVVDLLEARRLPSADLRRAMVAVKIAAEMERIGDLSKNIGKRVGLIVRHDPHALGREASMPVVRMGEIALRQFSGALDALFRGDAASARAVRDGDDRIDDLYNSVFSEILEVMAKEPALVSSFTQLVFVAKNFERIGDHATNIAERVHFAVTGQEIREERPKADVTSLAPLGAG</sequence>
<protein>
    <recommendedName>
        <fullName evidence="8">Phosphate-specific transport system accessory protein PhoU</fullName>
    </recommendedName>
</protein>
<proteinExistence type="inferred from homology"/>
<dbReference type="GO" id="GO:0045936">
    <property type="term" value="P:negative regulation of phosphate metabolic process"/>
    <property type="evidence" value="ECO:0007669"/>
    <property type="project" value="InterPro"/>
</dbReference>
<reference evidence="10 11" key="1">
    <citation type="submission" date="2020-08" db="EMBL/GenBank/DDBJ databases">
        <title>Genomic Encyclopedia of Type Strains, Phase IV (KMG-IV): sequencing the most valuable type-strain genomes for metagenomic binning, comparative biology and taxonomic classification.</title>
        <authorList>
            <person name="Goeker M."/>
        </authorList>
    </citation>
    <scope>NUCLEOTIDE SEQUENCE [LARGE SCALE GENOMIC DNA]</scope>
    <source>
        <strain evidence="10 11">DSM 102850</strain>
    </source>
</reference>
<dbReference type="PANTHER" id="PTHR42930:SF3">
    <property type="entry name" value="PHOSPHATE-SPECIFIC TRANSPORT SYSTEM ACCESSORY PROTEIN PHOU"/>
    <property type="match status" value="1"/>
</dbReference>
<comment type="similarity">
    <text evidence="2 8">Belongs to the PhoU family.</text>
</comment>
<feature type="domain" description="PhoU" evidence="9">
    <location>
        <begin position="21"/>
        <end position="108"/>
    </location>
</feature>
<evidence type="ECO:0000256" key="1">
    <source>
        <dbReference type="ARBA" id="ARBA00004496"/>
    </source>
</evidence>
<dbReference type="EMBL" id="JACHOB010000001">
    <property type="protein sequence ID" value="MBB4657874.1"/>
    <property type="molecule type" value="Genomic_DNA"/>
</dbReference>
<dbReference type="InterPro" id="IPR026022">
    <property type="entry name" value="PhoU_dom"/>
</dbReference>
<gene>
    <name evidence="10" type="ORF">GGQ59_000374</name>
</gene>
<organism evidence="10 11">
    <name type="scientific">Parvularcula dongshanensis</name>
    <dbReference type="NCBI Taxonomy" id="1173995"/>
    <lineage>
        <taxon>Bacteria</taxon>
        <taxon>Pseudomonadati</taxon>
        <taxon>Pseudomonadota</taxon>
        <taxon>Alphaproteobacteria</taxon>
        <taxon>Parvularculales</taxon>
        <taxon>Parvularculaceae</taxon>
        <taxon>Parvularcula</taxon>
    </lineage>
</organism>
<keyword evidence="5 8" id="KW-0963">Cytoplasm</keyword>
<evidence type="ECO:0000256" key="5">
    <source>
        <dbReference type="ARBA" id="ARBA00022490"/>
    </source>
</evidence>
<dbReference type="Pfam" id="PF01895">
    <property type="entry name" value="PhoU"/>
    <property type="match status" value="2"/>
</dbReference>
<evidence type="ECO:0000256" key="4">
    <source>
        <dbReference type="ARBA" id="ARBA00022448"/>
    </source>
</evidence>
<evidence type="ECO:0000313" key="10">
    <source>
        <dbReference type="EMBL" id="MBB4657874.1"/>
    </source>
</evidence>
<keyword evidence="6 8" id="KW-0592">Phosphate transport</keyword>
<dbReference type="InterPro" id="IPR028366">
    <property type="entry name" value="PhoU"/>
</dbReference>
<name>A0A840I0V5_9PROT</name>
<dbReference type="RefSeq" id="WP_183815304.1">
    <property type="nucleotide sequence ID" value="NZ_JACHOB010000001.1"/>
</dbReference>
<comment type="subcellular location">
    <subcellularLocation>
        <location evidence="1 8">Cytoplasm</location>
    </subcellularLocation>
</comment>
<evidence type="ECO:0000256" key="7">
    <source>
        <dbReference type="ARBA" id="ARBA00056181"/>
    </source>
</evidence>
<feature type="domain" description="PhoU" evidence="9">
    <location>
        <begin position="128"/>
        <end position="212"/>
    </location>
</feature>
<dbReference type="InterPro" id="IPR038078">
    <property type="entry name" value="PhoU-like_sf"/>
</dbReference>
<comment type="function">
    <text evidence="7 8">Plays a role in the regulation of phosphate uptake.</text>
</comment>
<comment type="subunit">
    <text evidence="3 8">Homodimer.</text>
</comment>
<dbReference type="Proteomes" id="UP000563524">
    <property type="component" value="Unassembled WGS sequence"/>
</dbReference>
<evidence type="ECO:0000313" key="11">
    <source>
        <dbReference type="Proteomes" id="UP000563524"/>
    </source>
</evidence>
<dbReference type="GO" id="GO:0006817">
    <property type="term" value="P:phosphate ion transport"/>
    <property type="evidence" value="ECO:0007669"/>
    <property type="project" value="UniProtKB-KW"/>
</dbReference>
<dbReference type="Gene3D" id="1.20.58.220">
    <property type="entry name" value="Phosphate transport system protein phou homolog 2, domain 2"/>
    <property type="match status" value="2"/>
</dbReference>
<evidence type="ECO:0000256" key="6">
    <source>
        <dbReference type="ARBA" id="ARBA00022592"/>
    </source>
</evidence>
<accession>A0A840I0V5</accession>
<dbReference type="GO" id="GO:0030643">
    <property type="term" value="P:intracellular phosphate ion homeostasis"/>
    <property type="evidence" value="ECO:0007669"/>
    <property type="project" value="InterPro"/>
</dbReference>
<dbReference type="NCBIfam" id="TIGR02135">
    <property type="entry name" value="phoU_full"/>
    <property type="match status" value="1"/>
</dbReference>
<evidence type="ECO:0000259" key="9">
    <source>
        <dbReference type="Pfam" id="PF01895"/>
    </source>
</evidence>
<dbReference type="PANTHER" id="PTHR42930">
    <property type="entry name" value="PHOSPHATE-SPECIFIC TRANSPORT SYSTEM ACCESSORY PROTEIN PHOU"/>
    <property type="match status" value="1"/>
</dbReference>
<keyword evidence="4 8" id="KW-0813">Transport</keyword>
<keyword evidence="11" id="KW-1185">Reference proteome</keyword>
<comment type="caution">
    <text evidence="10">The sequence shown here is derived from an EMBL/GenBank/DDBJ whole genome shotgun (WGS) entry which is preliminary data.</text>
</comment>
<evidence type="ECO:0000256" key="3">
    <source>
        <dbReference type="ARBA" id="ARBA00011738"/>
    </source>
</evidence>
<evidence type="ECO:0000256" key="2">
    <source>
        <dbReference type="ARBA" id="ARBA00008107"/>
    </source>
</evidence>
<dbReference type="SUPFAM" id="SSF109755">
    <property type="entry name" value="PhoU-like"/>
    <property type="match status" value="1"/>
</dbReference>
<dbReference type="AlphaFoldDB" id="A0A840I0V5"/>
<dbReference type="FunFam" id="1.20.58.220:FF:000004">
    <property type="entry name" value="Phosphate-specific transport system accessory protein PhoU"/>
    <property type="match status" value="1"/>
</dbReference>
<dbReference type="GO" id="GO:0005737">
    <property type="term" value="C:cytoplasm"/>
    <property type="evidence" value="ECO:0007669"/>
    <property type="project" value="UniProtKB-SubCell"/>
</dbReference>
<evidence type="ECO:0000256" key="8">
    <source>
        <dbReference type="PIRNR" id="PIRNR003107"/>
    </source>
</evidence>
<dbReference type="PIRSF" id="PIRSF003107">
    <property type="entry name" value="PhoU"/>
    <property type="match status" value="1"/>
</dbReference>